<dbReference type="GO" id="GO:0043024">
    <property type="term" value="F:ribosomal small subunit binding"/>
    <property type="evidence" value="ECO:0007669"/>
    <property type="project" value="TreeGrafter"/>
</dbReference>
<dbReference type="Pfam" id="PF16321">
    <property type="entry name" value="Ribosom_S30AE_C"/>
    <property type="match status" value="1"/>
</dbReference>
<evidence type="ECO:0000256" key="2">
    <source>
        <dbReference type="ARBA" id="ARBA00038695"/>
    </source>
</evidence>
<dbReference type="AlphaFoldDB" id="A0A5A7N140"/>
<dbReference type="Proteomes" id="UP000325187">
    <property type="component" value="Unassembled WGS sequence"/>
</dbReference>
<comment type="subcellular location">
    <subcellularLocation>
        <location evidence="4">Cytoplasm</location>
    </subcellularLocation>
</comment>
<dbReference type="Gene3D" id="3.30.505.50">
    <property type="entry name" value="Sigma 54 modulation/S30EA ribosomal protein, C-terminal domain"/>
    <property type="match status" value="1"/>
</dbReference>
<dbReference type="GO" id="GO:0045900">
    <property type="term" value="P:negative regulation of translational elongation"/>
    <property type="evidence" value="ECO:0007669"/>
    <property type="project" value="TreeGrafter"/>
</dbReference>
<dbReference type="SUPFAM" id="SSF69754">
    <property type="entry name" value="Ribosome binding protein Y (YfiA homologue)"/>
    <property type="match status" value="1"/>
</dbReference>
<comment type="function">
    <text evidence="4">Required for dimerization of active 70S ribosomes into 100S ribosomes in stationary phase; 100S ribosomes are translationally inactive and sometimes present during exponential growth.</text>
</comment>
<name>A0A5A7N140_9PROT</name>
<feature type="domain" description="Sigma 54 modulation/S30EA ribosomal protein C-terminal" evidence="6">
    <location>
        <begin position="147"/>
        <end position="201"/>
    </location>
</feature>
<dbReference type="Proteomes" id="UP000322084">
    <property type="component" value="Unassembled WGS sequence"/>
</dbReference>
<dbReference type="PANTHER" id="PTHR33231">
    <property type="entry name" value="30S RIBOSOMAL PROTEIN"/>
    <property type="match status" value="1"/>
</dbReference>
<evidence type="ECO:0000313" key="7">
    <source>
        <dbReference type="EMBL" id="GEQ99138.1"/>
    </source>
</evidence>
<evidence type="ECO:0000256" key="3">
    <source>
        <dbReference type="ARBA" id="ARBA00041148"/>
    </source>
</evidence>
<comment type="subunit">
    <text evidence="4">Interacts with 100S ribosomes.</text>
</comment>
<protein>
    <recommendedName>
        <fullName evidence="3 4">Ribosome hibernation promoting factor</fullName>
        <shortName evidence="4">HPF</shortName>
    </recommendedName>
</protein>
<dbReference type="EMBL" id="BKCL01000013">
    <property type="protein sequence ID" value="GEQ99138.1"/>
    <property type="molecule type" value="Genomic_DNA"/>
</dbReference>
<dbReference type="NCBIfam" id="TIGR00741">
    <property type="entry name" value="yfiA"/>
    <property type="match status" value="1"/>
</dbReference>
<dbReference type="HAMAP" id="MF_00839">
    <property type="entry name" value="HPF"/>
    <property type="match status" value="1"/>
</dbReference>
<evidence type="ECO:0000259" key="6">
    <source>
        <dbReference type="Pfam" id="PF16321"/>
    </source>
</evidence>
<evidence type="ECO:0000313" key="10">
    <source>
        <dbReference type="Proteomes" id="UP000325187"/>
    </source>
</evidence>
<dbReference type="PANTHER" id="PTHR33231:SF1">
    <property type="entry name" value="30S RIBOSOMAL PROTEIN"/>
    <property type="match status" value="1"/>
</dbReference>
<dbReference type="InterPro" id="IPR038416">
    <property type="entry name" value="Ribosom_S30AE_C_sf"/>
</dbReference>
<dbReference type="InterPro" id="IPR003489">
    <property type="entry name" value="RHF/RaiA"/>
</dbReference>
<dbReference type="RefSeq" id="WP_150001282.1">
    <property type="nucleotide sequence ID" value="NZ_BKCL01000013.1"/>
</dbReference>
<evidence type="ECO:0000256" key="5">
    <source>
        <dbReference type="SAM" id="MobiDB-lite"/>
    </source>
</evidence>
<evidence type="ECO:0000256" key="4">
    <source>
        <dbReference type="HAMAP-Rule" id="MF_00839"/>
    </source>
</evidence>
<feature type="region of interest" description="Disordered" evidence="5">
    <location>
        <begin position="123"/>
        <end position="144"/>
    </location>
</feature>
<dbReference type="CDD" id="cd00552">
    <property type="entry name" value="RaiA"/>
    <property type="match status" value="1"/>
</dbReference>
<evidence type="ECO:0000313" key="9">
    <source>
        <dbReference type="Proteomes" id="UP000322084"/>
    </source>
</evidence>
<feature type="compositionally biased region" description="Acidic residues" evidence="5">
    <location>
        <begin position="123"/>
        <end position="132"/>
    </location>
</feature>
<organism evidence="8 10">
    <name type="scientific">Iodidimonas gelatinilytica</name>
    <dbReference type="NCBI Taxonomy" id="1236966"/>
    <lineage>
        <taxon>Bacteria</taxon>
        <taxon>Pseudomonadati</taxon>
        <taxon>Pseudomonadota</taxon>
        <taxon>Alphaproteobacteria</taxon>
        <taxon>Iodidimonadales</taxon>
        <taxon>Iodidimonadaceae</taxon>
        <taxon>Iodidimonas</taxon>
    </lineage>
</organism>
<gene>
    <name evidence="4" type="primary">hpf</name>
    <name evidence="7" type="ORF">JCM17844_27750</name>
    <name evidence="8" type="ORF">JCM17845_26140</name>
</gene>
<reference evidence="9 10" key="1">
    <citation type="submission" date="2019-09" db="EMBL/GenBank/DDBJ databases">
        <title>NBRP : Genome information of microbial organism related human and environment.</title>
        <authorList>
            <person name="Hattori M."/>
            <person name="Oshima K."/>
            <person name="Inaba H."/>
            <person name="Suda W."/>
            <person name="Sakamoto M."/>
            <person name="Iino T."/>
            <person name="Kitahara M."/>
            <person name="Oshida Y."/>
            <person name="Iida T."/>
            <person name="Kudo T."/>
            <person name="Itoh T."/>
            <person name="Ohkuma M."/>
        </authorList>
    </citation>
    <scope>NUCLEOTIDE SEQUENCE [LARGE SCALE GENOMIC DNA]</scope>
    <source>
        <strain evidence="7 9">Hi-2</strain>
        <strain evidence="8 10">Mie-1</strain>
    </source>
</reference>
<dbReference type="EMBL" id="BKCM01000015">
    <property type="protein sequence ID" value="GER01991.1"/>
    <property type="molecule type" value="Genomic_DNA"/>
</dbReference>
<dbReference type="InterPro" id="IPR032528">
    <property type="entry name" value="Ribosom_S30AE_C"/>
</dbReference>
<dbReference type="GO" id="GO:0022627">
    <property type="term" value="C:cytosolic small ribosomal subunit"/>
    <property type="evidence" value="ECO:0007669"/>
    <property type="project" value="TreeGrafter"/>
</dbReference>
<sequence>MQINVSGRKINVGDALKAHIHERFEGIVEKYFSRSIEAHVTVSKKGPFFHVDCSLHVRHGIHMQSHGEADEAHAAFELAADKLEKQLRRHKRRLKDRHITGRAVQEEEAALMAQAYILQPEETESLAEEAGDDSGQANGKSADFTDDQPVIVAETRMEIPHVSVGDAVMLMDLSEQPALMFRNSRNGQFNVVYRRSDGNIGWVDPAELKR</sequence>
<accession>A0A5A7MVR6</accession>
<accession>A0A5A7N140</accession>
<comment type="subunit">
    <text evidence="2">Associates exclusively with 100S ribosomes, which are dimers of 70S ribosomes.</text>
</comment>
<comment type="caution">
    <text evidence="8">The sequence shown here is derived from an EMBL/GenBank/DDBJ whole genome shotgun (WGS) entry which is preliminary data.</text>
</comment>
<keyword evidence="10" id="KW-1185">Reference proteome</keyword>
<dbReference type="Pfam" id="PF02482">
    <property type="entry name" value="Ribosomal_S30AE"/>
    <property type="match status" value="1"/>
</dbReference>
<proteinExistence type="inferred from homology"/>
<evidence type="ECO:0000256" key="1">
    <source>
        <dbReference type="ARBA" id="ARBA00022845"/>
    </source>
</evidence>
<dbReference type="InterPro" id="IPR036567">
    <property type="entry name" value="RHF-like"/>
</dbReference>
<comment type="similarity">
    <text evidence="4">Belongs to the HPF/YfiA ribosome-associated protein family. Long HPF subfamily.</text>
</comment>
<dbReference type="InterPro" id="IPR034694">
    <property type="entry name" value="HPF_long/plastid"/>
</dbReference>
<dbReference type="Gene3D" id="3.30.160.100">
    <property type="entry name" value="Ribosome hibernation promotion factor-like"/>
    <property type="match status" value="1"/>
</dbReference>
<keyword evidence="1 4" id="KW-0810">Translation regulation</keyword>
<evidence type="ECO:0000313" key="8">
    <source>
        <dbReference type="EMBL" id="GER01991.1"/>
    </source>
</evidence>
<keyword evidence="4" id="KW-0963">Cytoplasm</keyword>
<dbReference type="InterPro" id="IPR050574">
    <property type="entry name" value="HPF/YfiA_ribosome-assoc"/>
</dbReference>